<name>A0A1X1TZ91_9MYCO</name>
<evidence type="ECO:0000313" key="5">
    <source>
        <dbReference type="EMBL" id="ORV49877.1"/>
    </source>
</evidence>
<dbReference type="InterPro" id="IPR015421">
    <property type="entry name" value="PyrdxlP-dep_Trfase_major"/>
</dbReference>
<dbReference type="Pfam" id="PF01276">
    <property type="entry name" value="OKR_DC_1"/>
    <property type="match status" value="2"/>
</dbReference>
<dbReference type="InterPro" id="IPR036633">
    <property type="entry name" value="Prn/Lys/Arg_de-COase_C_sf"/>
</dbReference>
<comment type="cofactor">
    <cofactor evidence="1">
        <name>pyridoxal 5'-phosphate</name>
        <dbReference type="ChEBI" id="CHEBI:597326"/>
    </cofactor>
</comment>
<dbReference type="PANTHER" id="PTHR42832:SF4">
    <property type="entry name" value="BLR3474 PROTEIN"/>
    <property type="match status" value="1"/>
</dbReference>
<dbReference type="EMBL" id="LQOT01000021">
    <property type="protein sequence ID" value="ORV49877.1"/>
    <property type="molecule type" value="Genomic_DNA"/>
</dbReference>
<comment type="caution">
    <text evidence="5">The sequence shown here is derived from an EMBL/GenBank/DDBJ whole genome shotgun (WGS) entry which is preliminary data.</text>
</comment>
<dbReference type="SUPFAM" id="SSF53383">
    <property type="entry name" value="PLP-dependent transferases"/>
    <property type="match status" value="1"/>
</dbReference>
<dbReference type="FunFam" id="3.90.105.10:FF:000003">
    <property type="entry name" value="Amino acid decarboxylase"/>
    <property type="match status" value="1"/>
</dbReference>
<keyword evidence="3" id="KW-0808">Transferase</keyword>
<dbReference type="Proteomes" id="UP000193465">
    <property type="component" value="Unassembled WGS sequence"/>
</dbReference>
<feature type="domain" description="Orn/Lys/Arg decarboxylases family 1 pyridoxal-P attachment site" evidence="4">
    <location>
        <begin position="291"/>
        <end position="516"/>
    </location>
</feature>
<evidence type="ECO:0000256" key="1">
    <source>
        <dbReference type="ARBA" id="ARBA00001933"/>
    </source>
</evidence>
<dbReference type="InterPro" id="IPR000310">
    <property type="entry name" value="Orn/Lys/Arg_deCO2ase_major_dom"/>
</dbReference>
<protein>
    <submittedName>
        <fullName evidence="5">Amino acid decarboxylase</fullName>
    </submittedName>
</protein>
<dbReference type="AlphaFoldDB" id="A0A1X1TZ91"/>
<evidence type="ECO:0000256" key="3">
    <source>
        <dbReference type="ARBA" id="ARBA00022679"/>
    </source>
</evidence>
<evidence type="ECO:0000256" key="2">
    <source>
        <dbReference type="ARBA" id="ARBA00022576"/>
    </source>
</evidence>
<feature type="domain" description="Orn/Lys/Arg decarboxylases family 1 pyridoxal-P attachment site" evidence="4">
    <location>
        <begin position="561"/>
        <end position="747"/>
    </location>
</feature>
<dbReference type="InterPro" id="IPR015424">
    <property type="entry name" value="PyrdxlP-dep_Trfase"/>
</dbReference>
<dbReference type="GO" id="GO:0008483">
    <property type="term" value="F:transaminase activity"/>
    <property type="evidence" value="ECO:0007669"/>
    <property type="project" value="UniProtKB-KW"/>
</dbReference>
<dbReference type="SUPFAM" id="SSF55904">
    <property type="entry name" value="Ornithine decarboxylase C-terminal domain"/>
    <property type="match status" value="1"/>
</dbReference>
<keyword evidence="2" id="KW-0032">Aminotransferase</keyword>
<reference evidence="5 6" key="1">
    <citation type="submission" date="2016-01" db="EMBL/GenBank/DDBJ databases">
        <title>The new phylogeny of the genus Mycobacterium.</title>
        <authorList>
            <person name="Tarcisio F."/>
            <person name="Conor M."/>
            <person name="Antonella G."/>
            <person name="Elisabetta G."/>
            <person name="Giulia F.S."/>
            <person name="Sara T."/>
            <person name="Anna F."/>
            <person name="Clotilde B."/>
            <person name="Roberto B."/>
            <person name="Veronica D.S."/>
            <person name="Fabio R."/>
            <person name="Monica P."/>
            <person name="Olivier J."/>
            <person name="Enrico T."/>
            <person name="Nicola S."/>
        </authorList>
    </citation>
    <scope>NUCLEOTIDE SEQUENCE [LARGE SCALE GENOMIC DNA]</scope>
    <source>
        <strain evidence="5 6">ATCC 27353</strain>
    </source>
</reference>
<proteinExistence type="predicted"/>
<dbReference type="InterPro" id="IPR050881">
    <property type="entry name" value="LL-DAP_aminotransferase"/>
</dbReference>
<dbReference type="Gene3D" id="3.40.640.10">
    <property type="entry name" value="Type I PLP-dependent aspartate aminotransferase-like (Major domain)"/>
    <property type="match status" value="1"/>
</dbReference>
<dbReference type="Gene3D" id="3.90.100.10">
    <property type="entry name" value="Orn/Lys/Arg decarboxylase, C-terminal domain"/>
    <property type="match status" value="1"/>
</dbReference>
<gene>
    <name evidence="5" type="ORF">AWC02_06230</name>
</gene>
<keyword evidence="6" id="KW-1185">Reference proteome</keyword>
<dbReference type="RefSeq" id="WP_085127834.1">
    <property type="nucleotide sequence ID" value="NZ_LQOT01000021.1"/>
</dbReference>
<evidence type="ECO:0000259" key="4">
    <source>
        <dbReference type="Pfam" id="PF01276"/>
    </source>
</evidence>
<sequence length="913" mass="102130">MVEGWDAPNRRLRVSALAAVANPSYSRVDTWNLLDDACRQLAEANRAGLDTAHHAARVKRLLDRLGAYERYWLFPGAANLAVFRDHLASLATVSLTERVSLVVRLLSDYGDRAALFDLGLPLSEQELVAQARQQQFYTVLLADDSPPDAPESLADNLRRLRNPDDDVQIELLVVSSVEDAVTAVALNGEIQAAIVRHDLPLRSRDRVPLMTTLLGAQDDAVGAGGGRDAIECGEWMRLLRPHIDLYLLTDESIAADTEDEPDVYDRSFYRLNDVTDLHSTVLAGIRKRYATPFFDALRAYAAEPVGQFHALPVARGASIFNSRTLQDMGEFYGRNIFMAETSSTSGGLDSLLDPHGTIRVAMNKAAKTWNADHTYFVTNGTSTANKIVVQALTRPGDIVLIDRNCHKSHHYGLVLAGAYPLYLDAYPLAPFAIYGAVALRTIKRALLDLEAAGQLHRVRMLLLTNCTFDGVVYNPRRVMEEILAIKPDICFLWDEAWYAFATAVPWARQRTAMVAAEGLEATLGSAHYAREYQAWHDRMEGIDRDQWSEHRLLPHPSARVRVYATHSTHKSLSALRQASMIHIRDQDFNALARESFAEAFLTHTSTSPNQQLLASLDLARRQVDIEGFDMVRRVYDMALVFRHRVRKDRLIGKWFHILDESDLVPDRFRESAVSSYREVRQGALGSWNEAWRSDEFVLDPTRVTLYVGKTGMTGYDFREKVLMQRFGIQINKTSINSVLLIFTIGVTWSSVHYLLDALRRVAGELDRAWTTAGADDRALQRRRVTEITEDLPPLPDFSAFAPAFRPGGTSSPIGDMRAAFYDGYEEADREHVLLGDAGRRVADGKTLVSTTFVVPYPPGFPVLVPGQVISKEILYFLAELDVKEIHGYNPELGLAVFTQDALDRYTRAVQAGA</sequence>
<accession>A0A1X1TZ91</accession>
<evidence type="ECO:0000313" key="6">
    <source>
        <dbReference type="Proteomes" id="UP000193465"/>
    </source>
</evidence>
<dbReference type="PANTHER" id="PTHR42832">
    <property type="entry name" value="AMINO ACID AMINOTRANSFERASE"/>
    <property type="match status" value="1"/>
</dbReference>
<dbReference type="STRING" id="188915.AWC02_06230"/>
<organism evidence="5 6">
    <name type="scientific">Mycolicibacter engbaekii</name>
    <dbReference type="NCBI Taxonomy" id="188915"/>
    <lineage>
        <taxon>Bacteria</taxon>
        <taxon>Bacillati</taxon>
        <taxon>Actinomycetota</taxon>
        <taxon>Actinomycetes</taxon>
        <taxon>Mycobacteriales</taxon>
        <taxon>Mycobacteriaceae</taxon>
        <taxon>Mycolicibacter</taxon>
    </lineage>
</organism>